<dbReference type="Proteomes" id="UP001152747">
    <property type="component" value="Unassembled WGS sequence"/>
</dbReference>
<reference evidence="2" key="1">
    <citation type="submission" date="2022-11" db="EMBL/GenBank/DDBJ databases">
        <authorList>
            <person name="Kikuchi T."/>
        </authorList>
    </citation>
    <scope>NUCLEOTIDE SEQUENCE</scope>
    <source>
        <strain evidence="2">PS1010</strain>
    </source>
</reference>
<dbReference type="EMBL" id="CANHGI010000006">
    <property type="protein sequence ID" value="CAI5455527.1"/>
    <property type="molecule type" value="Genomic_DNA"/>
</dbReference>
<proteinExistence type="predicted"/>
<organism evidence="2 3">
    <name type="scientific">Caenorhabditis angaria</name>
    <dbReference type="NCBI Taxonomy" id="860376"/>
    <lineage>
        <taxon>Eukaryota</taxon>
        <taxon>Metazoa</taxon>
        <taxon>Ecdysozoa</taxon>
        <taxon>Nematoda</taxon>
        <taxon>Chromadorea</taxon>
        <taxon>Rhabditida</taxon>
        <taxon>Rhabditina</taxon>
        <taxon>Rhabditomorpha</taxon>
        <taxon>Rhabditoidea</taxon>
        <taxon>Rhabditidae</taxon>
        <taxon>Peloderinae</taxon>
        <taxon>Caenorhabditis</taxon>
    </lineage>
</organism>
<feature type="chain" id="PRO_5040158250" evidence="1">
    <location>
        <begin position="17"/>
        <end position="179"/>
    </location>
</feature>
<accession>A0A9P1J2K5</accession>
<keyword evidence="1" id="KW-0732">Signal</keyword>
<comment type="caution">
    <text evidence="2">The sequence shown here is derived from an EMBL/GenBank/DDBJ whole genome shotgun (WGS) entry which is preliminary data.</text>
</comment>
<evidence type="ECO:0000313" key="3">
    <source>
        <dbReference type="Proteomes" id="UP001152747"/>
    </source>
</evidence>
<name>A0A9P1J2K5_9PELO</name>
<feature type="signal peptide" evidence="1">
    <location>
        <begin position="1"/>
        <end position="16"/>
    </location>
</feature>
<evidence type="ECO:0000313" key="2">
    <source>
        <dbReference type="EMBL" id="CAI5455527.1"/>
    </source>
</evidence>
<sequence>MSSIFYLFFLIALGSCVNFEEIQKVVAAKWINSIRYPSVFNILESFEPFAKISKCGILMTPADYKKTLIVQNLDVITHNIVIETESSFVVNYQFSSRNPIQNQNLQMFGYLRFIRNPVTQQFNINFIEDQCYRPNTKFNIRSKGRPDSFSTSNSNIRQRVLIYVFVNPPSESPKSTKLC</sequence>
<keyword evidence="3" id="KW-1185">Reference proteome</keyword>
<dbReference type="AlphaFoldDB" id="A0A9P1J2K5"/>
<evidence type="ECO:0000256" key="1">
    <source>
        <dbReference type="SAM" id="SignalP"/>
    </source>
</evidence>
<gene>
    <name evidence="2" type="ORF">CAMP_LOCUS18164</name>
</gene>
<protein>
    <submittedName>
        <fullName evidence="2">Uncharacterized protein</fullName>
    </submittedName>
</protein>